<reference evidence="1" key="1">
    <citation type="submission" date="2023-10" db="EMBL/GenBank/DDBJ databases">
        <title>The genome sequence of Streptomyces violaceoruber CGMCC 4.1801.</title>
        <authorList>
            <person name="Mo P."/>
        </authorList>
    </citation>
    <scope>NUCLEOTIDE SEQUENCE</scope>
    <source>
        <strain evidence="1">CGMCC 4.1801</strain>
    </source>
</reference>
<dbReference type="EMBL" id="CP137734">
    <property type="protein sequence ID" value="WOZ00901.1"/>
    <property type="molecule type" value="Genomic_DNA"/>
</dbReference>
<evidence type="ECO:0000313" key="2">
    <source>
        <dbReference type="Proteomes" id="UP001303608"/>
    </source>
</evidence>
<sequence length="825" mass="85299">MLRIALGTLRLRWVSFLGTVVALVLAVAHLTALGVVLMSAAEPAQRPPHRFAHAPAVVLPADPHWDSAQHDLGVRSPAAARGLSSRLIRDVSATGTTVVDRAFYAQLADGGTKKQVGHPWPVAQFGGYALRHGRAPRAGNEIVVPSGRARTGESVTVLTADGPGRYTVVGTVTPVGWEDAVFFSAAEAERLSPRVDALVALGPVERVRALVPDTAEVLTGADRHRADADAADDREALDNTLTLLPVMAAVAGTTAVFVVASTFAFAVVQRRREIALLRTVGATGRQVRRMVRAEALLVGCLASALGGALGLLGTRPLTGLLIAMDIAPPWFAVEISARPGVLAPLGAAVLTGLLVALCGAVAAARRASRVRPVEALREGTAEDTAVPSGRAALGLVGLAGGAGTACWIGLAAPRTVLSPTAYVVSLLVPVVAIAALAPLLVGPVVRVLTRPLRRLRGPAALLVRQSALTSRRRTAATAAPVLLTVGLALSLLTATDSLGAARDAGFRAGVGSPYAVVPEGGAPGFSPRVAERVARVTGVRVAAPVLTTVYFPDGDGRLAENDGLAVDPEALRRSSRLEVVQGSLDDLDERSMAVAQRWGMEVGDRVRTRLADGREVTLRVAAVYAALPGEDVAYLPERFAGTGPFARDGLVRRAALSLAPGTDRPAALARVRAVLTDSGARLTTRDGLVAAEAAQARRLTETRQRSTAVIVVLFCFVAILNTLLMATADRRRDVTVLGLAGATPRQVLHFFVAEALLVTAVGVTLALLAAGVNILGLGAALHQLFGTAPIVVPWAAVGAVTAASALLAVLGTVVPVASALRRRAA</sequence>
<accession>A0ACD4WTW9</accession>
<name>A0ACD4WTW9_STRVN</name>
<keyword evidence="2" id="KW-1185">Reference proteome</keyword>
<gene>
    <name evidence="1" type="ORF">R2E43_27030</name>
</gene>
<dbReference type="Proteomes" id="UP001303608">
    <property type="component" value="Chromosome"/>
</dbReference>
<proteinExistence type="predicted"/>
<organism evidence="1 2">
    <name type="scientific">Streptomyces violaceoruber</name>
    <dbReference type="NCBI Taxonomy" id="1935"/>
    <lineage>
        <taxon>Bacteria</taxon>
        <taxon>Bacillati</taxon>
        <taxon>Actinomycetota</taxon>
        <taxon>Actinomycetes</taxon>
        <taxon>Kitasatosporales</taxon>
        <taxon>Streptomycetaceae</taxon>
        <taxon>Streptomyces</taxon>
        <taxon>Streptomyces violaceoruber group</taxon>
    </lineage>
</organism>
<evidence type="ECO:0000313" key="1">
    <source>
        <dbReference type="EMBL" id="WOZ00901.1"/>
    </source>
</evidence>
<protein>
    <submittedName>
        <fullName evidence="1">ABC transporter permease</fullName>
    </submittedName>
</protein>